<feature type="transmembrane region" description="Helical" evidence="1">
    <location>
        <begin position="75"/>
        <end position="96"/>
    </location>
</feature>
<dbReference type="RefSeq" id="WP_160587183.1">
    <property type="nucleotide sequence ID" value="NZ_BMHN01000001.1"/>
</dbReference>
<evidence type="ECO:0000313" key="2">
    <source>
        <dbReference type="EMBL" id="NBG95198.1"/>
    </source>
</evidence>
<feature type="transmembrane region" description="Helical" evidence="1">
    <location>
        <begin position="102"/>
        <end position="124"/>
    </location>
</feature>
<gene>
    <name evidence="2" type="ORF">GTQ45_05585</name>
</gene>
<evidence type="ECO:0000256" key="1">
    <source>
        <dbReference type="SAM" id="Phobius"/>
    </source>
</evidence>
<sequence>MLWIARITVTLALLFSLLMGVQTFFMPEQAALALGFGTDLTDMGWNTFRGDIGAFFLAAAIFTALGLFAGRPSALYGAALLYGLALTGRVLGIIMAGAPEGIATPLVVEAVMVVILVFGARTLARA</sequence>
<organism evidence="2 3">
    <name type="scientific">Pyruvatibacter mobilis</name>
    <dbReference type="NCBI Taxonomy" id="1712261"/>
    <lineage>
        <taxon>Bacteria</taxon>
        <taxon>Pseudomonadati</taxon>
        <taxon>Pseudomonadota</taxon>
        <taxon>Alphaproteobacteria</taxon>
        <taxon>Hyphomicrobiales</taxon>
        <taxon>Parvibaculaceae</taxon>
        <taxon>Pyruvatibacter</taxon>
    </lineage>
</organism>
<protein>
    <recommendedName>
        <fullName evidence="4">DUF4345 domain-containing protein</fullName>
    </recommendedName>
</protein>
<keyword evidence="1" id="KW-0812">Transmembrane</keyword>
<name>A0A845QA71_9HYPH</name>
<dbReference type="AlphaFoldDB" id="A0A845QA71"/>
<dbReference type="EMBL" id="WXYQ01000004">
    <property type="protein sequence ID" value="NBG95198.1"/>
    <property type="molecule type" value="Genomic_DNA"/>
</dbReference>
<dbReference type="OrthoDB" id="5875348at2"/>
<feature type="transmembrane region" description="Helical" evidence="1">
    <location>
        <begin position="51"/>
        <end position="68"/>
    </location>
</feature>
<evidence type="ECO:0000313" key="3">
    <source>
        <dbReference type="Proteomes" id="UP000470384"/>
    </source>
</evidence>
<keyword evidence="3" id="KW-1185">Reference proteome</keyword>
<keyword evidence="1" id="KW-0472">Membrane</keyword>
<keyword evidence="1" id="KW-1133">Transmembrane helix</keyword>
<comment type="caution">
    <text evidence="2">The sequence shown here is derived from an EMBL/GenBank/DDBJ whole genome shotgun (WGS) entry which is preliminary data.</text>
</comment>
<reference evidence="2 3" key="1">
    <citation type="journal article" date="2016" name="Int. J. Syst. Evol. Microbiol.">
        <title>Pyruvatibacter mobilis gen. nov., sp. nov., a marine bacterium from the culture broth of Picochlorum sp. 122.</title>
        <authorList>
            <person name="Wang G."/>
            <person name="Tang M."/>
            <person name="Wu H."/>
            <person name="Dai S."/>
            <person name="Li T."/>
            <person name="Chen C."/>
            <person name="He H."/>
            <person name="Fan J."/>
            <person name="Xiang W."/>
            <person name="Li X."/>
        </authorList>
    </citation>
    <scope>NUCLEOTIDE SEQUENCE [LARGE SCALE GENOMIC DNA]</scope>
    <source>
        <strain evidence="2 3">GYP-11</strain>
    </source>
</reference>
<evidence type="ECO:0008006" key="4">
    <source>
        <dbReference type="Google" id="ProtNLM"/>
    </source>
</evidence>
<dbReference type="GeneID" id="300656115"/>
<proteinExistence type="predicted"/>
<accession>A0A845QA71</accession>
<dbReference type="Proteomes" id="UP000470384">
    <property type="component" value="Unassembled WGS sequence"/>
</dbReference>